<dbReference type="PANTHER" id="PTHR33116">
    <property type="entry name" value="REVERSE TRANSCRIPTASE ZINC-BINDING DOMAIN-CONTAINING PROTEIN-RELATED-RELATED"/>
    <property type="match status" value="1"/>
</dbReference>
<evidence type="ECO:0000313" key="2">
    <source>
        <dbReference type="RefSeq" id="XP_016462664.1"/>
    </source>
</evidence>
<dbReference type="OrthoDB" id="1222875at2759"/>
<protein>
    <recommendedName>
        <fullName evidence="1">Reverse transcriptase domain-containing protein</fullName>
    </recommendedName>
</protein>
<dbReference type="PROSITE" id="PS50878">
    <property type="entry name" value="RT_POL"/>
    <property type="match status" value="1"/>
</dbReference>
<dbReference type="STRING" id="4097.A0A1S3ZE83"/>
<feature type="domain" description="Reverse transcriptase" evidence="1">
    <location>
        <begin position="1"/>
        <end position="147"/>
    </location>
</feature>
<evidence type="ECO:0000259" key="1">
    <source>
        <dbReference type="PROSITE" id="PS50878"/>
    </source>
</evidence>
<dbReference type="RefSeq" id="XP_016462664.1">
    <property type="nucleotide sequence ID" value="XM_016607178.1"/>
</dbReference>
<dbReference type="Pfam" id="PF00078">
    <property type="entry name" value="RVT_1"/>
    <property type="match status" value="1"/>
</dbReference>
<accession>A0A1S3ZE83</accession>
<gene>
    <name evidence="2" type="primary">LOC107785804</name>
</gene>
<sequence length="276" mass="31263">MTCVKTVNYSIMLNGESMEPFNAARSLKQGDPISLFLFAIAMEYLSRLLNGLKEEKGYKFHPRCGKLGITHLSFADDLLLFARGDKNSIQKLQACFATFSEASGMKANMAKSIVYCGGINTKEKAEIIQLLGHSLGKLPFKYLGVPLDTKKLTVVQWQPLIGRIVSKITSWTTKKLSYARRIQLVQSVIFGMQSYWSQIFTLPVKVTKLIEAYCRSYMWSGRNEITRKALIAWEKICQPKAACGLNRHNLQIWNKAAIAKTYWDLSQKRITSKGKM</sequence>
<dbReference type="InterPro" id="IPR000477">
    <property type="entry name" value="RT_dom"/>
</dbReference>
<name>A0A1S3ZE83_TOBAC</name>
<proteinExistence type="predicted"/>
<dbReference type="AlphaFoldDB" id="A0A1S3ZE83"/>
<organism evidence="2">
    <name type="scientific">Nicotiana tabacum</name>
    <name type="common">Common tobacco</name>
    <dbReference type="NCBI Taxonomy" id="4097"/>
    <lineage>
        <taxon>Eukaryota</taxon>
        <taxon>Viridiplantae</taxon>
        <taxon>Streptophyta</taxon>
        <taxon>Embryophyta</taxon>
        <taxon>Tracheophyta</taxon>
        <taxon>Spermatophyta</taxon>
        <taxon>Magnoliopsida</taxon>
        <taxon>eudicotyledons</taxon>
        <taxon>Gunneridae</taxon>
        <taxon>Pentapetalae</taxon>
        <taxon>asterids</taxon>
        <taxon>lamiids</taxon>
        <taxon>Solanales</taxon>
        <taxon>Solanaceae</taxon>
        <taxon>Nicotianoideae</taxon>
        <taxon>Nicotianeae</taxon>
        <taxon>Nicotiana</taxon>
    </lineage>
</organism>
<dbReference type="KEGG" id="nta:107785804"/>
<dbReference type="PANTHER" id="PTHR33116:SF66">
    <property type="entry name" value="REVERSE TRANSCRIPTASE ZINC-BINDING DOMAIN-CONTAINING PROTEIN"/>
    <property type="match status" value="1"/>
</dbReference>
<dbReference type="PaxDb" id="4097-A0A1S3ZE83"/>
<reference evidence="2" key="1">
    <citation type="submission" date="2025-08" db="UniProtKB">
        <authorList>
            <consortium name="RefSeq"/>
        </authorList>
    </citation>
    <scope>IDENTIFICATION</scope>
</reference>